<feature type="region of interest" description="Disordered" evidence="5">
    <location>
        <begin position="491"/>
        <end position="512"/>
    </location>
</feature>
<evidence type="ECO:0000256" key="2">
    <source>
        <dbReference type="ARBA" id="ARBA00022771"/>
    </source>
</evidence>
<dbReference type="PANTHER" id="PTHR46253">
    <property type="entry name" value="TGF-BETA-ACTIVATED KINASE 1 AND MAP3K7-BINDING PROTEIN TAB"/>
    <property type="match status" value="1"/>
</dbReference>
<dbReference type="SMART" id="SM00547">
    <property type="entry name" value="ZnF_RBZ"/>
    <property type="match status" value="1"/>
</dbReference>
<dbReference type="PROSITE" id="PS01358">
    <property type="entry name" value="ZF_RANBP2_1"/>
    <property type="match status" value="1"/>
</dbReference>
<dbReference type="Gene3D" id="2.30.30.380">
    <property type="entry name" value="Zn-finger domain of Sec23/24"/>
    <property type="match status" value="1"/>
</dbReference>
<dbReference type="SUPFAM" id="SSF90209">
    <property type="entry name" value="Ran binding protein zinc finger-like"/>
    <property type="match status" value="1"/>
</dbReference>
<sequence length="565" mass="62865">MTSDNSNVIFYMKLMHELKAEYPNVPDEAVKDTIIKYCGDKELCIRELSAQSLFLSRSKRAMKEGKIFNAKSNYRSNKLQNVIALVEKILIRRIVGFSHLPIWSGGGKCSLCDGNGGSGEESHSILNMKKKAPDKNANFITLNANIQPFAPFIIRHDSEGAVPGALTLLNSLNHLHHDSSGHSSMGSSLGANSDKMEMNVDGGKVHYATSTINSEEGVESHLEVSLGKTESFITTTHTDLTNNLSNSSSSIFHLQYEDGGKVLNITSNFNNSPDPKRRKPIRGNGPSFQTSRPASLNLNSLFAHGVVARPSSAYCTQLNNPTIVSPRYNSLPNLNMNGLNHLTCYYPEEFQSNPADEEKRLAYTRALLTHQMEQCLKLDQELRSERSKLNNIREEIALIEERRNKKRLLKLNAQLKRNEGIEKDIKSLRYSCDTLAAKVTKITKGKVPLGETNVEFYGFLSPKLSDNKKPSLQIKDAKEPLNNLSKLITSLDQDKGNNNNNNNSPINDSESSSNNIIAQWACTECTFLNHPALNHCEECEMPRFSIGCSNQENVQPLSFMGKNSL</sequence>
<dbReference type="PANTHER" id="PTHR46253:SF1">
    <property type="entry name" value="TAB2"/>
    <property type="match status" value="1"/>
</dbReference>
<accession>A0A7R8HDL9</accession>
<keyword evidence="7" id="KW-1185">Reference proteome</keyword>
<dbReference type="InterPro" id="IPR001876">
    <property type="entry name" value="Znf_RanBP2"/>
</dbReference>
<dbReference type="AlphaFoldDB" id="A0A7R8HDL9"/>
<organism evidence="6 7">
    <name type="scientific">Lepeophtheirus salmonis</name>
    <name type="common">Salmon louse</name>
    <name type="synonym">Caligus salmonis</name>
    <dbReference type="NCBI Taxonomy" id="72036"/>
    <lineage>
        <taxon>Eukaryota</taxon>
        <taxon>Metazoa</taxon>
        <taxon>Ecdysozoa</taxon>
        <taxon>Arthropoda</taxon>
        <taxon>Crustacea</taxon>
        <taxon>Multicrustacea</taxon>
        <taxon>Hexanauplia</taxon>
        <taxon>Copepoda</taxon>
        <taxon>Siphonostomatoida</taxon>
        <taxon>Caligidae</taxon>
        <taxon>Lepeophtheirus</taxon>
    </lineage>
</organism>
<keyword evidence="1" id="KW-0479">Metal-binding</keyword>
<evidence type="ECO:0000256" key="4">
    <source>
        <dbReference type="SAM" id="Coils"/>
    </source>
</evidence>
<dbReference type="GO" id="GO:0008270">
    <property type="term" value="F:zinc ion binding"/>
    <property type="evidence" value="ECO:0007669"/>
    <property type="project" value="UniProtKB-KW"/>
</dbReference>
<dbReference type="Gene3D" id="1.10.8.10">
    <property type="entry name" value="DNA helicase RuvA subunit, C-terminal domain"/>
    <property type="match status" value="1"/>
</dbReference>
<feature type="region of interest" description="Disordered" evidence="5">
    <location>
        <begin position="268"/>
        <end position="292"/>
    </location>
</feature>
<keyword evidence="2" id="KW-0863">Zinc-finger</keyword>
<dbReference type="EMBL" id="HG994587">
    <property type="protein sequence ID" value="CAF3013516.1"/>
    <property type="molecule type" value="Genomic_DNA"/>
</dbReference>
<proteinExistence type="predicted"/>
<keyword evidence="4" id="KW-0175">Coiled coil</keyword>
<dbReference type="Proteomes" id="UP000675881">
    <property type="component" value="Chromosome 8"/>
</dbReference>
<evidence type="ECO:0000256" key="5">
    <source>
        <dbReference type="SAM" id="MobiDB-lite"/>
    </source>
</evidence>
<evidence type="ECO:0000256" key="3">
    <source>
        <dbReference type="ARBA" id="ARBA00022833"/>
    </source>
</evidence>
<evidence type="ECO:0000313" key="7">
    <source>
        <dbReference type="Proteomes" id="UP000675881"/>
    </source>
</evidence>
<dbReference type="InterPro" id="IPR036443">
    <property type="entry name" value="Znf_RanBP2_sf"/>
</dbReference>
<name>A0A7R8HDL9_LEPSM</name>
<keyword evidence="3" id="KW-0862">Zinc</keyword>
<gene>
    <name evidence="6" type="ORF">LSAA_13573</name>
</gene>
<reference evidence="6" key="1">
    <citation type="submission" date="2021-02" db="EMBL/GenBank/DDBJ databases">
        <authorList>
            <person name="Bekaert M."/>
        </authorList>
    </citation>
    <scope>NUCLEOTIDE SEQUENCE</scope>
    <source>
        <strain evidence="6">IoA-00</strain>
    </source>
</reference>
<dbReference type="PROSITE" id="PS50199">
    <property type="entry name" value="ZF_RANBP2_2"/>
    <property type="match status" value="1"/>
</dbReference>
<feature type="coiled-coil region" evidence="4">
    <location>
        <begin position="375"/>
        <end position="418"/>
    </location>
</feature>
<dbReference type="OrthoDB" id="6367910at2759"/>
<evidence type="ECO:0000256" key="1">
    <source>
        <dbReference type="ARBA" id="ARBA00022723"/>
    </source>
</evidence>
<feature type="compositionally biased region" description="Low complexity" evidence="5">
    <location>
        <begin position="497"/>
        <end position="512"/>
    </location>
</feature>
<evidence type="ECO:0000313" key="6">
    <source>
        <dbReference type="EMBL" id="CAF3013516.1"/>
    </source>
</evidence>
<protein>
    <submittedName>
        <fullName evidence="6">MAP3K7IP2</fullName>
    </submittedName>
</protein>